<evidence type="ECO:0000313" key="4">
    <source>
        <dbReference type="Proteomes" id="UP001201980"/>
    </source>
</evidence>
<keyword evidence="3" id="KW-0808">Transferase</keyword>
<dbReference type="Gene3D" id="1.10.510.10">
    <property type="entry name" value="Transferase(Phosphotransferase) domain 1"/>
    <property type="match status" value="1"/>
</dbReference>
<organism evidence="3 4">
    <name type="scientific">Zalerion maritima</name>
    <dbReference type="NCBI Taxonomy" id="339359"/>
    <lineage>
        <taxon>Eukaryota</taxon>
        <taxon>Fungi</taxon>
        <taxon>Dikarya</taxon>
        <taxon>Ascomycota</taxon>
        <taxon>Pezizomycotina</taxon>
        <taxon>Sordariomycetes</taxon>
        <taxon>Lulworthiomycetidae</taxon>
        <taxon>Lulworthiales</taxon>
        <taxon>Lulworthiaceae</taxon>
        <taxon>Zalerion</taxon>
    </lineage>
</organism>
<dbReference type="InterPro" id="IPR011009">
    <property type="entry name" value="Kinase-like_dom_sf"/>
</dbReference>
<dbReference type="AlphaFoldDB" id="A0AAD5RM87"/>
<dbReference type="Pfam" id="PF00069">
    <property type="entry name" value="Pkinase"/>
    <property type="match status" value="1"/>
</dbReference>
<keyword evidence="4" id="KW-1185">Reference proteome</keyword>
<feature type="compositionally biased region" description="Polar residues" evidence="1">
    <location>
        <begin position="502"/>
        <end position="522"/>
    </location>
</feature>
<evidence type="ECO:0000313" key="3">
    <source>
        <dbReference type="EMBL" id="KAJ2898670.1"/>
    </source>
</evidence>
<dbReference type="SUPFAM" id="SSF56112">
    <property type="entry name" value="Protein kinase-like (PK-like)"/>
    <property type="match status" value="1"/>
</dbReference>
<dbReference type="GO" id="GO:0004672">
    <property type="term" value="F:protein kinase activity"/>
    <property type="evidence" value="ECO:0007669"/>
    <property type="project" value="InterPro"/>
</dbReference>
<evidence type="ECO:0000256" key="1">
    <source>
        <dbReference type="SAM" id="MobiDB-lite"/>
    </source>
</evidence>
<dbReference type="InterPro" id="IPR000719">
    <property type="entry name" value="Prot_kinase_dom"/>
</dbReference>
<dbReference type="SMART" id="SM00220">
    <property type="entry name" value="S_TKc"/>
    <property type="match status" value="1"/>
</dbReference>
<dbReference type="EMBL" id="JAKWBI020000221">
    <property type="protein sequence ID" value="KAJ2898670.1"/>
    <property type="molecule type" value="Genomic_DNA"/>
</dbReference>
<keyword evidence="3" id="KW-0418">Kinase</keyword>
<protein>
    <submittedName>
        <fullName evidence="3">Kinase domain-containing protein</fullName>
    </submittedName>
</protein>
<dbReference type="InterPro" id="IPR053083">
    <property type="entry name" value="TF_kinase-domain_protein"/>
</dbReference>
<feature type="domain" description="Protein kinase" evidence="2">
    <location>
        <begin position="111"/>
        <end position="472"/>
    </location>
</feature>
<feature type="compositionally biased region" description="Polar residues" evidence="1">
    <location>
        <begin position="317"/>
        <end position="339"/>
    </location>
</feature>
<feature type="region of interest" description="Disordered" evidence="1">
    <location>
        <begin position="313"/>
        <end position="355"/>
    </location>
</feature>
<evidence type="ECO:0000259" key="2">
    <source>
        <dbReference type="PROSITE" id="PS50011"/>
    </source>
</evidence>
<dbReference type="GO" id="GO:0005524">
    <property type="term" value="F:ATP binding"/>
    <property type="evidence" value="ECO:0007669"/>
    <property type="project" value="InterPro"/>
</dbReference>
<sequence length="570" mass="64675">MWWDDQQIEAAVTRQFVHKHLLPEEIKRLDEPLDFGDGLTDGTYWSWIDEKAKRFFLILVDLGMPDQIFGIIDDSWDDSDLPIAQDQVGKLELTASRDERVDRKFYLRQFHFLLRHVEHGEHAVYQETEVVPVDVVDRRASRGHPIDKVTLPNAPGEVLCRRRIPLGHSYGCLSPDEFLHEINNIKNIQNEHLVSYWGSYLYQGYGYVLFTPASDFSLHTLLTTPPAHMKNMDKHQKRQLVVNWIHCLVDTLSFLHSRGLSHGNIKPSTIFFNSDNIFYSDFTRLNAEVLSGGSDRGGFDKEAYDYAAPEQWFKPGQSPSRRSAMQMTSPSTSPDQYTCSISRSDSSSSGTIYNTPAPQLNPQAADIFSLGCVILELITYMMKKQRSTFASHRGARHKTAGRGGAVLDCSFHKNPKQIDSWIAILSKEAPKKDDTIMKGVPAILMVVIDMLAPVPENRPSASRVEQRIYQILTEICCIKEPHCVHQYGGWDFGVGRLHGSPTLDTKTPTHMPTISRRPSSARRSVDLHRRTSSGGHGQGQVNQSWKMREKVRALQSPVYTPRVYQDPLAC</sequence>
<feature type="region of interest" description="Disordered" evidence="1">
    <location>
        <begin position="501"/>
        <end position="546"/>
    </location>
</feature>
<dbReference type="PANTHER" id="PTHR44305">
    <property type="entry name" value="SI:DKEY-192D15.2-RELATED"/>
    <property type="match status" value="1"/>
</dbReference>
<dbReference type="PANTHER" id="PTHR44305:SF24">
    <property type="entry name" value="TYROSINE-PROTEIN KINASE C03B1.5-RELATED"/>
    <property type="match status" value="1"/>
</dbReference>
<comment type="caution">
    <text evidence="3">The sequence shown here is derived from an EMBL/GenBank/DDBJ whole genome shotgun (WGS) entry which is preliminary data.</text>
</comment>
<dbReference type="PROSITE" id="PS50011">
    <property type="entry name" value="PROTEIN_KINASE_DOM"/>
    <property type="match status" value="1"/>
</dbReference>
<dbReference type="Proteomes" id="UP001201980">
    <property type="component" value="Unassembled WGS sequence"/>
</dbReference>
<accession>A0AAD5RM87</accession>
<gene>
    <name evidence="3" type="ORF">MKZ38_003783</name>
</gene>
<proteinExistence type="predicted"/>
<reference evidence="3" key="1">
    <citation type="submission" date="2022-07" db="EMBL/GenBank/DDBJ databases">
        <title>Draft genome sequence of Zalerion maritima ATCC 34329, a (micro)plastics degrading marine fungus.</title>
        <authorList>
            <person name="Paco A."/>
            <person name="Goncalves M.F.M."/>
            <person name="Rocha-Santos T.A.P."/>
            <person name="Alves A."/>
        </authorList>
    </citation>
    <scope>NUCLEOTIDE SEQUENCE</scope>
    <source>
        <strain evidence="3">ATCC 34329</strain>
    </source>
</reference>
<feature type="compositionally biased region" description="Low complexity" evidence="1">
    <location>
        <begin position="340"/>
        <end position="349"/>
    </location>
</feature>
<name>A0AAD5RM87_9PEZI</name>